<evidence type="ECO:0000313" key="1">
    <source>
        <dbReference type="EMBL" id="QGY32506.1"/>
    </source>
</evidence>
<evidence type="ECO:0008006" key="3">
    <source>
        <dbReference type="Google" id="ProtNLM"/>
    </source>
</evidence>
<dbReference type="AlphaFoldDB" id="A0A6B9GGS0"/>
<dbReference type="PANTHER" id="PTHR46832:SF1">
    <property type="entry name" value="5'-METHYLTHIOADENOSINE_S-ADENOSYLHOMOCYSTEINE NUCLEOSIDASE"/>
    <property type="match status" value="1"/>
</dbReference>
<dbReference type="PANTHER" id="PTHR46832">
    <property type="entry name" value="5'-METHYLTHIOADENOSINE/S-ADENOSYLHOMOCYSTEINE NUCLEOSIDASE"/>
    <property type="match status" value="1"/>
</dbReference>
<dbReference type="GO" id="GO:0008930">
    <property type="term" value="F:methylthioadenosine nucleosidase activity"/>
    <property type="evidence" value="ECO:0007669"/>
    <property type="project" value="TreeGrafter"/>
</dbReference>
<dbReference type="GO" id="GO:0005829">
    <property type="term" value="C:cytosol"/>
    <property type="evidence" value="ECO:0007669"/>
    <property type="project" value="TreeGrafter"/>
</dbReference>
<accession>A0A6B9GGS0</accession>
<name>A0A6B9GGS0_PANCY</name>
<dbReference type="GO" id="GO:0019284">
    <property type="term" value="P:L-methionine salvage from S-adenosylmethionine"/>
    <property type="evidence" value="ECO:0007669"/>
    <property type="project" value="TreeGrafter"/>
</dbReference>
<geneLocation type="plasmid" evidence="2">
    <name>pne1b</name>
</geneLocation>
<dbReference type="InterPro" id="IPR035994">
    <property type="entry name" value="Nucleoside_phosphorylase_sf"/>
</dbReference>
<dbReference type="Gene3D" id="3.40.50.1580">
    <property type="entry name" value="Nucleoside phosphorylase domain"/>
    <property type="match status" value="1"/>
</dbReference>
<protein>
    <recommendedName>
        <fullName evidence="3">Nucleoside phosphorylase domain-containing protein</fullName>
    </recommendedName>
</protein>
<dbReference type="SUPFAM" id="SSF53167">
    <property type="entry name" value="Purine and uridine phosphorylases"/>
    <property type="match status" value="1"/>
</dbReference>
<proteinExistence type="predicted"/>
<dbReference type="RefSeq" id="WP_208718408.1">
    <property type="nucleotide sequence ID" value="NZ_CP024770.1"/>
</dbReference>
<reference evidence="1 2" key="1">
    <citation type="submission" date="2017-11" db="EMBL/GenBank/DDBJ databases">
        <title>Genome sequence of Pantoea cypripedii NE1.</title>
        <authorList>
            <person name="Nascimento F.X."/>
        </authorList>
    </citation>
    <scope>NUCLEOTIDE SEQUENCE [LARGE SCALE GENOMIC DNA]</scope>
    <source>
        <strain evidence="1 2">NE1</strain>
        <plasmid evidence="2">pne1b</plasmid>
    </source>
</reference>
<organism evidence="1 2">
    <name type="scientific">Pantoea cypripedii</name>
    <name type="common">Pectobacterium cypripedii</name>
    <name type="synonym">Erwinia cypripedii</name>
    <dbReference type="NCBI Taxonomy" id="55209"/>
    <lineage>
        <taxon>Bacteria</taxon>
        <taxon>Pseudomonadati</taxon>
        <taxon>Pseudomonadota</taxon>
        <taxon>Gammaproteobacteria</taxon>
        <taxon>Enterobacterales</taxon>
        <taxon>Erwiniaceae</taxon>
        <taxon>Pantoea</taxon>
    </lineage>
</organism>
<evidence type="ECO:0000313" key="2">
    <source>
        <dbReference type="Proteomes" id="UP000502005"/>
    </source>
</evidence>
<dbReference type="GO" id="GO:0008782">
    <property type="term" value="F:adenosylhomocysteine nucleosidase activity"/>
    <property type="evidence" value="ECO:0007669"/>
    <property type="project" value="TreeGrafter"/>
</dbReference>
<dbReference type="Proteomes" id="UP000502005">
    <property type="component" value="Plasmid pNE1B"/>
</dbReference>
<dbReference type="GO" id="GO:0009116">
    <property type="term" value="P:nucleoside metabolic process"/>
    <property type="evidence" value="ECO:0007669"/>
    <property type="project" value="InterPro"/>
</dbReference>
<keyword evidence="1" id="KW-0614">Plasmid</keyword>
<sequence length="487" mass="55191">MRLSDYKKVLEGNFILLLTSNSKEKSAINAIINNIYKVTIDEDNRGAYFGMIGNAFVLHLSGESGTINNFSIINVCKAFISNAINPNPALIILSGICWGDPNNTKLGMTIVSDELITANQQTITNAGSIPKTRTFKSLFSIDDDCFSDNDNVIVGKTCSAELLIKDADFRAKLLALIPDCLGGEMEGFALIPALRDCNWLMVKTISDFADDDTYSRDEQLKFCERLASDIEYIIPRLITSLELPFNIESDEAVLIQDIISGPSIEFNINNFDYREMNTVLNDSYGKVILRKLSNYIDGEVFKDEFMYDMADLILELVQNEFRHNNAVKIIVKFDTKSISFDSGTDFYDISSIEGYNGGAIAWRNVLDKFITSGDIEYLYKSDRLEFKLKSFVDKINVIKSRCKVTLDPSKSGYSRFRPALDFDKTCTSVYYDMRGEIMSSRAIGIFEQIEKIVKNDIMVYLSVRDQNQKEKYMKLLSEYEGMIKFIN</sequence>
<dbReference type="EMBL" id="CP024770">
    <property type="protein sequence ID" value="QGY32506.1"/>
    <property type="molecule type" value="Genomic_DNA"/>
</dbReference>
<gene>
    <name evidence="1" type="ORF">CUN67_26450</name>
</gene>